<gene>
    <name evidence="2" type="ORF">CCMP2556_LOCUS15858</name>
</gene>
<name>A0ABP0KFL6_9DINO</name>
<evidence type="ECO:0000256" key="1">
    <source>
        <dbReference type="SAM" id="MobiDB-lite"/>
    </source>
</evidence>
<comment type="caution">
    <text evidence="2">The sequence shown here is derived from an EMBL/GenBank/DDBJ whole genome shotgun (WGS) entry which is preliminary data.</text>
</comment>
<protein>
    <submittedName>
        <fullName evidence="2">Uncharacterized protein</fullName>
    </submittedName>
</protein>
<evidence type="ECO:0000313" key="3">
    <source>
        <dbReference type="Proteomes" id="UP001642484"/>
    </source>
</evidence>
<feature type="region of interest" description="Disordered" evidence="1">
    <location>
        <begin position="176"/>
        <end position="204"/>
    </location>
</feature>
<sequence>MGTSSGMVKRLTCLSTRSSIRTVCRESRTSSEGLVEFEPFAKQLAAGDVALRPRDWRCGCCRHCGCAHKDAGVPFLDRLHLWIFSSRQVQELLSDQWYKPGWDKIGESEVNWSVKDWEQWTNQEWEAWWSTRKEWSDEEWEQWYQERTRTIGGEAGGTTNPKSGPTRPGVATVQVMHHHRRPPEPALRVGKAHGMPRYQVGSDK</sequence>
<keyword evidence="3" id="KW-1185">Reference proteome</keyword>
<evidence type="ECO:0000313" key="2">
    <source>
        <dbReference type="EMBL" id="CAK9025023.1"/>
    </source>
</evidence>
<feature type="region of interest" description="Disordered" evidence="1">
    <location>
        <begin position="150"/>
        <end position="169"/>
    </location>
</feature>
<proteinExistence type="predicted"/>
<organism evidence="2 3">
    <name type="scientific">Durusdinium trenchii</name>
    <dbReference type="NCBI Taxonomy" id="1381693"/>
    <lineage>
        <taxon>Eukaryota</taxon>
        <taxon>Sar</taxon>
        <taxon>Alveolata</taxon>
        <taxon>Dinophyceae</taxon>
        <taxon>Suessiales</taxon>
        <taxon>Symbiodiniaceae</taxon>
        <taxon>Durusdinium</taxon>
    </lineage>
</organism>
<dbReference type="EMBL" id="CAXAMN010008424">
    <property type="protein sequence ID" value="CAK9025023.1"/>
    <property type="molecule type" value="Genomic_DNA"/>
</dbReference>
<reference evidence="2 3" key="1">
    <citation type="submission" date="2024-02" db="EMBL/GenBank/DDBJ databases">
        <authorList>
            <person name="Chen Y."/>
            <person name="Shah S."/>
            <person name="Dougan E. K."/>
            <person name="Thang M."/>
            <person name="Chan C."/>
        </authorList>
    </citation>
    <scope>NUCLEOTIDE SEQUENCE [LARGE SCALE GENOMIC DNA]</scope>
</reference>
<dbReference type="Proteomes" id="UP001642484">
    <property type="component" value="Unassembled WGS sequence"/>
</dbReference>
<accession>A0ABP0KFL6</accession>